<dbReference type="AlphaFoldDB" id="A0A3B0T2D9"/>
<feature type="domain" description="Transposase IS4-like" evidence="1">
    <location>
        <begin position="11"/>
        <end position="79"/>
    </location>
</feature>
<dbReference type="GO" id="GO:0003677">
    <property type="term" value="F:DNA binding"/>
    <property type="evidence" value="ECO:0007669"/>
    <property type="project" value="InterPro"/>
</dbReference>
<organism evidence="2">
    <name type="scientific">hydrothermal vent metagenome</name>
    <dbReference type="NCBI Taxonomy" id="652676"/>
    <lineage>
        <taxon>unclassified sequences</taxon>
        <taxon>metagenomes</taxon>
        <taxon>ecological metagenomes</taxon>
    </lineage>
</organism>
<protein>
    <submittedName>
        <fullName evidence="2">Transposase, Sph21_1677 family</fullName>
    </submittedName>
</protein>
<dbReference type="PANTHER" id="PTHR33258:SF1">
    <property type="entry name" value="TRANSPOSASE INSL FOR INSERTION SEQUENCE ELEMENT IS186A-RELATED"/>
    <property type="match status" value="1"/>
</dbReference>
<dbReference type="GO" id="GO:0006313">
    <property type="term" value="P:DNA transposition"/>
    <property type="evidence" value="ECO:0007669"/>
    <property type="project" value="InterPro"/>
</dbReference>
<dbReference type="InterPro" id="IPR012337">
    <property type="entry name" value="RNaseH-like_sf"/>
</dbReference>
<gene>
    <name evidence="2" type="ORF">MNBD_BACTEROID03-1492</name>
</gene>
<sequence>MASERVPQKLELRRVAYWNNKKKKVYVFISNQLALEAEVIALIYKKRWYIETLFRKLKQNLPLKYFLGDNQNTIEIQIWVSYYVNAVVGSHKEACEKEMGIFKYDINGEISFNELHKADIILE</sequence>
<dbReference type="PANTHER" id="PTHR33258">
    <property type="entry name" value="TRANSPOSASE INSL FOR INSERTION SEQUENCE ELEMENT IS186A-RELATED"/>
    <property type="match status" value="1"/>
</dbReference>
<reference evidence="2" key="1">
    <citation type="submission" date="2018-06" db="EMBL/GenBank/DDBJ databases">
        <authorList>
            <person name="Zhirakovskaya E."/>
        </authorList>
    </citation>
    <scope>NUCLEOTIDE SEQUENCE</scope>
</reference>
<dbReference type="EMBL" id="UOEL01000089">
    <property type="protein sequence ID" value="VAW12505.1"/>
    <property type="molecule type" value="Genomic_DNA"/>
</dbReference>
<evidence type="ECO:0000313" key="2">
    <source>
        <dbReference type="EMBL" id="VAW12505.1"/>
    </source>
</evidence>
<name>A0A3B0T2D9_9ZZZZ</name>
<dbReference type="SUPFAM" id="SSF53098">
    <property type="entry name" value="Ribonuclease H-like"/>
    <property type="match status" value="1"/>
</dbReference>
<proteinExistence type="predicted"/>
<accession>A0A3B0T2D9</accession>
<evidence type="ECO:0000259" key="1">
    <source>
        <dbReference type="Pfam" id="PF01609"/>
    </source>
</evidence>
<dbReference type="InterPro" id="IPR002559">
    <property type="entry name" value="Transposase_11"/>
</dbReference>
<dbReference type="Pfam" id="PF01609">
    <property type="entry name" value="DDE_Tnp_1"/>
    <property type="match status" value="1"/>
</dbReference>
<dbReference type="GO" id="GO:0004803">
    <property type="term" value="F:transposase activity"/>
    <property type="evidence" value="ECO:0007669"/>
    <property type="project" value="InterPro"/>
</dbReference>